<evidence type="ECO:0000256" key="1">
    <source>
        <dbReference type="SAM" id="SignalP"/>
    </source>
</evidence>
<dbReference type="EMBL" id="VLKL01000014">
    <property type="protein sequence ID" value="TWI00747.1"/>
    <property type="molecule type" value="Genomic_DNA"/>
</dbReference>
<gene>
    <name evidence="2" type="ORF">IQ17_04750</name>
</gene>
<evidence type="ECO:0000313" key="2">
    <source>
        <dbReference type="EMBL" id="TWI00747.1"/>
    </source>
</evidence>
<dbReference type="AlphaFoldDB" id="A0A562KZE8"/>
<proteinExistence type="predicted"/>
<accession>A0A562KZE8</accession>
<reference evidence="2 3" key="1">
    <citation type="journal article" date="2015" name="Stand. Genomic Sci.">
        <title>Genomic Encyclopedia of Bacterial and Archaeal Type Strains, Phase III: the genomes of soil and plant-associated and newly described type strains.</title>
        <authorList>
            <person name="Whitman W.B."/>
            <person name="Woyke T."/>
            <person name="Klenk H.P."/>
            <person name="Zhou Y."/>
            <person name="Lilburn T.G."/>
            <person name="Beck B.J."/>
            <person name="De Vos P."/>
            <person name="Vandamme P."/>
            <person name="Eisen J.A."/>
            <person name="Garrity G."/>
            <person name="Hugenholtz P."/>
            <person name="Kyrpides N.C."/>
        </authorList>
    </citation>
    <scope>NUCLEOTIDE SEQUENCE [LARGE SCALE GENOMIC DNA]</scope>
    <source>
        <strain evidence="2 3">CGMCC 1.10947</strain>
    </source>
</reference>
<dbReference type="PANTHER" id="PTHR34001:SF3">
    <property type="entry name" value="BLL7405 PROTEIN"/>
    <property type="match status" value="1"/>
</dbReference>
<keyword evidence="1" id="KW-0732">Signal</keyword>
<keyword evidence="3" id="KW-1185">Reference proteome</keyword>
<dbReference type="Proteomes" id="UP000317176">
    <property type="component" value="Unassembled WGS sequence"/>
</dbReference>
<sequence>MKSVVSGALLLSALGLSQAASAADLGRAYTKAPPAPVAFSWTGFYAGVHGGYGWSDPTATFDPGALATGTVPGYVVTGGTGRSRWT</sequence>
<dbReference type="RefSeq" id="WP_158644779.1">
    <property type="nucleotide sequence ID" value="NZ_CP088014.1"/>
</dbReference>
<dbReference type="OrthoDB" id="9815357at2"/>
<feature type="chain" id="PRO_5022146554" evidence="1">
    <location>
        <begin position="23"/>
        <end position="86"/>
    </location>
</feature>
<dbReference type="PANTHER" id="PTHR34001">
    <property type="entry name" value="BLL7405 PROTEIN"/>
    <property type="match status" value="1"/>
</dbReference>
<organism evidence="2 3">
    <name type="scientific">Bradyrhizobium daqingense</name>
    <dbReference type="NCBI Taxonomy" id="993502"/>
    <lineage>
        <taxon>Bacteria</taxon>
        <taxon>Pseudomonadati</taxon>
        <taxon>Pseudomonadota</taxon>
        <taxon>Alphaproteobacteria</taxon>
        <taxon>Hyphomicrobiales</taxon>
        <taxon>Nitrobacteraceae</taxon>
        <taxon>Bradyrhizobium</taxon>
    </lineage>
</organism>
<evidence type="ECO:0000313" key="3">
    <source>
        <dbReference type="Proteomes" id="UP000317176"/>
    </source>
</evidence>
<name>A0A562KZE8_9BRAD</name>
<feature type="signal peptide" evidence="1">
    <location>
        <begin position="1"/>
        <end position="22"/>
    </location>
</feature>
<comment type="caution">
    <text evidence="2">The sequence shown here is derived from an EMBL/GenBank/DDBJ whole genome shotgun (WGS) entry which is preliminary data.</text>
</comment>
<dbReference type="InterPro" id="IPR051692">
    <property type="entry name" value="OMP-like"/>
</dbReference>
<protein>
    <submittedName>
        <fullName evidence="2">Outer membrane immunogenic protein</fullName>
    </submittedName>
</protein>